<protein>
    <submittedName>
        <fullName evidence="2">Uncharacterized protein</fullName>
    </submittedName>
</protein>
<dbReference type="AlphaFoldDB" id="A0A6G9XJ78"/>
<dbReference type="RefSeq" id="WP_167460121.1">
    <property type="nucleotide sequence ID" value="NZ_CP046171.1"/>
</dbReference>
<proteinExistence type="predicted"/>
<evidence type="ECO:0000256" key="1">
    <source>
        <dbReference type="SAM" id="Coils"/>
    </source>
</evidence>
<evidence type="ECO:0000313" key="3">
    <source>
        <dbReference type="Proteomes" id="UP000501705"/>
    </source>
</evidence>
<name>A0A6G9XJ78_NOCBR</name>
<gene>
    <name evidence="2" type="ORF">F5X71_00240</name>
</gene>
<dbReference type="EMBL" id="CP046171">
    <property type="protein sequence ID" value="QIS00964.1"/>
    <property type="molecule type" value="Genomic_DNA"/>
</dbReference>
<sequence length="277" mass="30332">MTANKVCPFPLTADRACGRTVVQRSGPGRPRIYCDDPKHNAVARLRADERFRARAQHGDAETARPVTERVSALGAALDRLGNLKAELRAELTDAEELAADLTDLDLVATELRAVEAAAEARVAQARAAQAAAEHDAALARRERDAAHELTEIALDAAEEAIATRDASAETVIRIRQDCDQQIARVTAVDDAALIRANAERERLRVVADTALNELREELSAQHDVVAVLRAEHAAELATLRTEHHRIVATLTTHAGLPAHGWHRRRPGYRRTGRLARR</sequence>
<feature type="coiled-coil region" evidence="1">
    <location>
        <begin position="77"/>
        <end position="104"/>
    </location>
</feature>
<reference evidence="2 3" key="1">
    <citation type="journal article" date="2019" name="ACS Chem. Biol.">
        <title>Identification and Mobilization of a Cryptic Antibiotic Biosynthesis Gene Locus from a Human-Pathogenic Nocardia Isolate.</title>
        <authorList>
            <person name="Herisse M."/>
            <person name="Ishida K."/>
            <person name="Porter J.L."/>
            <person name="Howden B."/>
            <person name="Hertweck C."/>
            <person name="Stinear T.P."/>
            <person name="Pidot S.J."/>
        </authorList>
    </citation>
    <scope>NUCLEOTIDE SEQUENCE [LARGE SCALE GENOMIC DNA]</scope>
    <source>
        <strain evidence="2 3">AUSMDU00024985</strain>
    </source>
</reference>
<organism evidence="2 3">
    <name type="scientific">Nocardia brasiliensis</name>
    <dbReference type="NCBI Taxonomy" id="37326"/>
    <lineage>
        <taxon>Bacteria</taxon>
        <taxon>Bacillati</taxon>
        <taxon>Actinomycetota</taxon>
        <taxon>Actinomycetes</taxon>
        <taxon>Mycobacteriales</taxon>
        <taxon>Nocardiaceae</taxon>
        <taxon>Nocardia</taxon>
    </lineage>
</organism>
<keyword evidence="1" id="KW-0175">Coiled coil</keyword>
<accession>A0A6G9XJ78</accession>
<dbReference type="Proteomes" id="UP000501705">
    <property type="component" value="Chromosome"/>
</dbReference>
<evidence type="ECO:0000313" key="2">
    <source>
        <dbReference type="EMBL" id="QIS00964.1"/>
    </source>
</evidence>